<dbReference type="OrthoDB" id="432281at2759"/>
<organism evidence="1 2">
    <name type="scientific">Opisthorchis viverrini</name>
    <name type="common">Southeast Asian liver fluke</name>
    <dbReference type="NCBI Taxonomy" id="6198"/>
    <lineage>
        <taxon>Eukaryota</taxon>
        <taxon>Metazoa</taxon>
        <taxon>Spiralia</taxon>
        <taxon>Lophotrochozoa</taxon>
        <taxon>Platyhelminthes</taxon>
        <taxon>Trematoda</taxon>
        <taxon>Digenea</taxon>
        <taxon>Opisthorchiida</taxon>
        <taxon>Opisthorchiata</taxon>
        <taxon>Opisthorchiidae</taxon>
        <taxon>Opisthorchis</taxon>
    </lineage>
</organism>
<dbReference type="KEGG" id="ovi:T265_05429"/>
<gene>
    <name evidence="1" type="ORF">T265_05429</name>
</gene>
<reference evidence="1 2" key="1">
    <citation type="submission" date="2013-11" db="EMBL/GenBank/DDBJ databases">
        <title>Opisthorchis viverrini - life in the bile duct.</title>
        <authorList>
            <person name="Young N.D."/>
            <person name="Nagarajan N."/>
            <person name="Lin S.J."/>
            <person name="Korhonen P.K."/>
            <person name="Jex A.R."/>
            <person name="Hall R.S."/>
            <person name="Safavi-Hemami H."/>
            <person name="Kaewkong W."/>
            <person name="Bertrand D."/>
            <person name="Gao S."/>
            <person name="Seet Q."/>
            <person name="Wongkham S."/>
            <person name="Teh B.T."/>
            <person name="Wongkham C."/>
            <person name="Intapan P.M."/>
            <person name="Maleewong W."/>
            <person name="Yang X."/>
            <person name="Hu M."/>
            <person name="Wang Z."/>
            <person name="Hofmann A."/>
            <person name="Sternberg P.W."/>
            <person name="Tan P."/>
            <person name="Wang J."/>
            <person name="Gasser R.B."/>
        </authorList>
    </citation>
    <scope>NUCLEOTIDE SEQUENCE [LARGE SCALE GENOMIC DNA]</scope>
</reference>
<evidence type="ECO:0000313" key="2">
    <source>
        <dbReference type="Proteomes" id="UP000054324"/>
    </source>
</evidence>
<dbReference type="Proteomes" id="UP000054324">
    <property type="component" value="Unassembled WGS sequence"/>
</dbReference>
<dbReference type="AlphaFoldDB" id="A0A075AFB0"/>
<dbReference type="STRING" id="6198.A0A075AFB0"/>
<evidence type="ECO:0000313" key="1">
    <source>
        <dbReference type="EMBL" id="KER27539.1"/>
    </source>
</evidence>
<protein>
    <submittedName>
        <fullName evidence="1">Uncharacterized protein</fullName>
    </submittedName>
</protein>
<dbReference type="CTD" id="20319611"/>
<name>A0A075AFB0_OPIVI</name>
<keyword evidence="2" id="KW-1185">Reference proteome</keyword>
<dbReference type="RefSeq" id="XP_009168700.1">
    <property type="nucleotide sequence ID" value="XM_009170436.1"/>
</dbReference>
<accession>A0A075AFB0</accession>
<dbReference type="EMBL" id="KL596720">
    <property type="protein sequence ID" value="KER27539.1"/>
    <property type="molecule type" value="Genomic_DNA"/>
</dbReference>
<proteinExistence type="predicted"/>
<sequence>MSDILSGSSGALLGCWSVRRAWQLNCKRFIANRSDIVSAELTDDVTSIGDETSAIQLTSSMAGIPVSRIHSISRAVGYSDNRKRDFDNKGPIILKKIIPNENGKFHVDQRTFRMDHNVPIKKGHETL</sequence>
<dbReference type="GeneID" id="20319611"/>